<dbReference type="InParanoid" id="S8DNQ0"/>
<name>S8DNQ0_FOMSC</name>
<feature type="region of interest" description="Disordered" evidence="1">
    <location>
        <begin position="22"/>
        <end position="58"/>
    </location>
</feature>
<proteinExistence type="predicted"/>
<reference evidence="3 4" key="1">
    <citation type="journal article" date="2012" name="Science">
        <title>The Paleozoic origin of enzymatic lignin decomposition reconstructed from 31 fungal genomes.</title>
        <authorList>
            <person name="Floudas D."/>
            <person name="Binder M."/>
            <person name="Riley R."/>
            <person name="Barry K."/>
            <person name="Blanchette R.A."/>
            <person name="Henrissat B."/>
            <person name="Martinez A.T."/>
            <person name="Otillar R."/>
            <person name="Spatafora J.W."/>
            <person name="Yadav J.S."/>
            <person name="Aerts A."/>
            <person name="Benoit I."/>
            <person name="Boyd A."/>
            <person name="Carlson A."/>
            <person name="Copeland A."/>
            <person name="Coutinho P.M."/>
            <person name="de Vries R.P."/>
            <person name="Ferreira P."/>
            <person name="Findley K."/>
            <person name="Foster B."/>
            <person name="Gaskell J."/>
            <person name="Glotzer D."/>
            <person name="Gorecki P."/>
            <person name="Heitman J."/>
            <person name="Hesse C."/>
            <person name="Hori C."/>
            <person name="Igarashi K."/>
            <person name="Jurgens J.A."/>
            <person name="Kallen N."/>
            <person name="Kersten P."/>
            <person name="Kohler A."/>
            <person name="Kuees U."/>
            <person name="Kumar T.K.A."/>
            <person name="Kuo A."/>
            <person name="LaButti K."/>
            <person name="Larrondo L.F."/>
            <person name="Lindquist E."/>
            <person name="Ling A."/>
            <person name="Lombard V."/>
            <person name="Lucas S."/>
            <person name="Lundell T."/>
            <person name="Martin R."/>
            <person name="McLaughlin D.J."/>
            <person name="Morgenstern I."/>
            <person name="Morin E."/>
            <person name="Murat C."/>
            <person name="Nagy L.G."/>
            <person name="Nolan M."/>
            <person name="Ohm R.A."/>
            <person name="Patyshakuliyeva A."/>
            <person name="Rokas A."/>
            <person name="Ruiz-Duenas F.J."/>
            <person name="Sabat G."/>
            <person name="Salamov A."/>
            <person name="Samejima M."/>
            <person name="Schmutz J."/>
            <person name="Slot J.C."/>
            <person name="St John F."/>
            <person name="Stenlid J."/>
            <person name="Sun H."/>
            <person name="Sun S."/>
            <person name="Syed K."/>
            <person name="Tsang A."/>
            <person name="Wiebenga A."/>
            <person name="Young D."/>
            <person name="Pisabarro A."/>
            <person name="Eastwood D.C."/>
            <person name="Martin F."/>
            <person name="Cullen D."/>
            <person name="Grigoriev I.V."/>
            <person name="Hibbett D.S."/>
        </authorList>
    </citation>
    <scope>NUCLEOTIDE SEQUENCE</scope>
    <source>
        <strain evidence="4">FP-58527</strain>
    </source>
</reference>
<evidence type="ECO:0000313" key="4">
    <source>
        <dbReference type="Proteomes" id="UP000015241"/>
    </source>
</evidence>
<protein>
    <submittedName>
        <fullName evidence="3">Uncharacterized protein</fullName>
    </submittedName>
</protein>
<keyword evidence="4" id="KW-1185">Reference proteome</keyword>
<dbReference type="AlphaFoldDB" id="S8DNQ0"/>
<evidence type="ECO:0000256" key="1">
    <source>
        <dbReference type="SAM" id="MobiDB-lite"/>
    </source>
</evidence>
<dbReference type="Proteomes" id="UP000015241">
    <property type="component" value="Unassembled WGS sequence"/>
</dbReference>
<evidence type="ECO:0000256" key="2">
    <source>
        <dbReference type="SAM" id="SignalP"/>
    </source>
</evidence>
<dbReference type="HOGENOM" id="CLU_2979089_0_0_1"/>
<evidence type="ECO:0000313" key="3">
    <source>
        <dbReference type="EMBL" id="EPS94222.1"/>
    </source>
</evidence>
<keyword evidence="2" id="KW-0732">Signal</keyword>
<feature type="chain" id="PRO_5004562408" evidence="2">
    <location>
        <begin position="22"/>
        <end position="58"/>
    </location>
</feature>
<feature type="signal peptide" evidence="2">
    <location>
        <begin position="1"/>
        <end position="21"/>
    </location>
</feature>
<dbReference type="EMBL" id="KE504240">
    <property type="protein sequence ID" value="EPS94222.1"/>
    <property type="molecule type" value="Genomic_DNA"/>
</dbReference>
<sequence>MRVPLAPLAALAFALFGSVQSAPAEPPAPIVPSSAGPQDTAASGSPWRLFIWPPTQST</sequence>
<gene>
    <name evidence="3" type="ORF">FOMPIDRAFT_1055253</name>
</gene>
<accession>S8DNQ0</accession>
<organism evidence="3 4">
    <name type="scientific">Fomitopsis schrenkii</name>
    <name type="common">Brown rot fungus</name>
    <dbReference type="NCBI Taxonomy" id="2126942"/>
    <lineage>
        <taxon>Eukaryota</taxon>
        <taxon>Fungi</taxon>
        <taxon>Dikarya</taxon>
        <taxon>Basidiomycota</taxon>
        <taxon>Agaricomycotina</taxon>
        <taxon>Agaricomycetes</taxon>
        <taxon>Polyporales</taxon>
        <taxon>Fomitopsis</taxon>
    </lineage>
</organism>